<accession>A0A3S0ZIF6</accession>
<feature type="non-terminal residue" evidence="2">
    <location>
        <position position="122"/>
    </location>
</feature>
<sequence length="122" mass="13123">CEENIVDVHGCFRRSLHEEKAVLLCVGLGLVVLHHALAGKISLVACQGYHNVGAGLSLELLHPGLGAAKCSTHRICDVVDDYCCLGPPVVHRCETVVPLLAGCVPNLKLYCRVVKTHCLCEE</sequence>
<dbReference type="EMBL" id="RQTK01000504">
    <property type="protein sequence ID" value="RUS78523.1"/>
    <property type="molecule type" value="Genomic_DNA"/>
</dbReference>
<gene>
    <name evidence="2" type="ORF">EGW08_013701</name>
</gene>
<comment type="caution">
    <text evidence="2">The sequence shown here is derived from an EMBL/GenBank/DDBJ whole genome shotgun (WGS) entry which is preliminary data.</text>
</comment>
<evidence type="ECO:0000256" key="1">
    <source>
        <dbReference type="SAM" id="Phobius"/>
    </source>
</evidence>
<keyword evidence="1" id="KW-0472">Membrane</keyword>
<reference evidence="2 3" key="1">
    <citation type="submission" date="2019-01" db="EMBL/GenBank/DDBJ databases">
        <title>A draft genome assembly of the solar-powered sea slug Elysia chlorotica.</title>
        <authorList>
            <person name="Cai H."/>
            <person name="Li Q."/>
            <person name="Fang X."/>
            <person name="Li J."/>
            <person name="Curtis N.E."/>
            <person name="Altenburger A."/>
            <person name="Shibata T."/>
            <person name="Feng M."/>
            <person name="Maeda T."/>
            <person name="Schwartz J.A."/>
            <person name="Shigenobu S."/>
            <person name="Lundholm N."/>
            <person name="Nishiyama T."/>
            <person name="Yang H."/>
            <person name="Hasebe M."/>
            <person name="Li S."/>
            <person name="Pierce S.K."/>
            <person name="Wang J."/>
        </authorList>
    </citation>
    <scope>NUCLEOTIDE SEQUENCE [LARGE SCALE GENOMIC DNA]</scope>
    <source>
        <strain evidence="2">EC2010</strain>
        <tissue evidence="2">Whole organism of an adult</tissue>
    </source>
</reference>
<evidence type="ECO:0000313" key="2">
    <source>
        <dbReference type="EMBL" id="RUS78523.1"/>
    </source>
</evidence>
<dbReference type="Proteomes" id="UP000271974">
    <property type="component" value="Unassembled WGS sequence"/>
</dbReference>
<protein>
    <submittedName>
        <fullName evidence="2">Uncharacterized protein</fullName>
    </submittedName>
</protein>
<feature type="non-terminal residue" evidence="2">
    <location>
        <position position="1"/>
    </location>
</feature>
<feature type="transmembrane region" description="Helical" evidence="1">
    <location>
        <begin position="21"/>
        <end position="38"/>
    </location>
</feature>
<keyword evidence="1" id="KW-0812">Transmembrane</keyword>
<organism evidence="2 3">
    <name type="scientific">Elysia chlorotica</name>
    <name type="common">Eastern emerald elysia</name>
    <name type="synonym">Sea slug</name>
    <dbReference type="NCBI Taxonomy" id="188477"/>
    <lineage>
        <taxon>Eukaryota</taxon>
        <taxon>Metazoa</taxon>
        <taxon>Spiralia</taxon>
        <taxon>Lophotrochozoa</taxon>
        <taxon>Mollusca</taxon>
        <taxon>Gastropoda</taxon>
        <taxon>Heterobranchia</taxon>
        <taxon>Euthyneura</taxon>
        <taxon>Panpulmonata</taxon>
        <taxon>Sacoglossa</taxon>
        <taxon>Placobranchoidea</taxon>
        <taxon>Plakobranchidae</taxon>
        <taxon>Elysia</taxon>
    </lineage>
</organism>
<keyword evidence="1" id="KW-1133">Transmembrane helix</keyword>
<evidence type="ECO:0000313" key="3">
    <source>
        <dbReference type="Proteomes" id="UP000271974"/>
    </source>
</evidence>
<name>A0A3S0ZIF6_ELYCH</name>
<proteinExistence type="predicted"/>
<keyword evidence="3" id="KW-1185">Reference proteome</keyword>
<dbReference type="AlphaFoldDB" id="A0A3S0ZIF6"/>